<reference evidence="3 4" key="1">
    <citation type="submission" date="2019-01" db="EMBL/GenBank/DDBJ databases">
        <title>Genome sequencing of the rare red list fungi Fomitopsis rosea.</title>
        <authorList>
            <person name="Buettner E."/>
            <person name="Kellner H."/>
        </authorList>
    </citation>
    <scope>NUCLEOTIDE SEQUENCE [LARGE SCALE GENOMIC DNA]</scope>
    <source>
        <strain evidence="3 4">DSM 105464</strain>
    </source>
</reference>
<protein>
    <recommendedName>
        <fullName evidence="2">FAD/NAD(P)-binding domain-containing protein</fullName>
    </recommendedName>
</protein>
<dbReference type="GO" id="GO:0005737">
    <property type="term" value="C:cytoplasm"/>
    <property type="evidence" value="ECO:0007669"/>
    <property type="project" value="TreeGrafter"/>
</dbReference>
<sequence length="560" mass="59180">MVTALNKTVVVLGLSYGGAHGARTLSQKLPKGWRVVCIDRNTHFNHLYVLPRFAVVPGHEHKAFIPYQPMLTLSDPMPLAETVLLHAHVTSLSPKSLTLSRAFPEHGIKEPERKLHFDYALYALGSHLPAPINLWGPVGNDPDVFAVTKGMAQDVVGKRQTPTALADAESSSYEGTKPEGISWLQGFGARIESASSILVVGGGPLGVQYSTDIKERFPSKHVTLLHSRAQLLPTFVKGMHDEIMSTLTELDIPTILGDRLDLASVKEGRTVINPDGKRERVVRTVSGREVRAELILLCTGQVPNTGLMAQAVPEALISEGSKKGQTRVARTMQVAVPAKSDGTESIQAALSGLSLSDKRAQNEGDEPVHVPYPNLFAVGDAVDGYGANNAGRNSHYMADVAVKNILKLIEQSEQGGSGDVELEKYVPGPLSKAIKISLGMRKQLVQNDEGKAVTSMDGVEDLRAPSMWELYGVSTDDMHRMPSHGSRTTGSAAGAKTSQSDAARIQAGQAKAGGDMGKGGFAARAQGAAARNAAAGAATPATPPNSSAPGAKAGAAKGTK</sequence>
<evidence type="ECO:0000313" key="4">
    <source>
        <dbReference type="Proteomes" id="UP000298390"/>
    </source>
</evidence>
<dbReference type="EMBL" id="SEKV01000316">
    <property type="protein sequence ID" value="TFY59185.1"/>
    <property type="molecule type" value="Genomic_DNA"/>
</dbReference>
<dbReference type="GO" id="GO:0004174">
    <property type="term" value="F:electron-transferring-flavoprotein dehydrogenase activity"/>
    <property type="evidence" value="ECO:0007669"/>
    <property type="project" value="TreeGrafter"/>
</dbReference>
<gene>
    <name evidence="3" type="ORF">EVJ58_g5938</name>
</gene>
<proteinExistence type="predicted"/>
<feature type="domain" description="FAD/NAD(P)-binding" evidence="2">
    <location>
        <begin position="8"/>
        <end position="337"/>
    </location>
</feature>
<feature type="region of interest" description="Disordered" evidence="1">
    <location>
        <begin position="478"/>
        <end position="560"/>
    </location>
</feature>
<dbReference type="PANTHER" id="PTHR43735">
    <property type="entry name" value="APOPTOSIS-INDUCING FACTOR 1"/>
    <property type="match status" value="1"/>
</dbReference>
<evidence type="ECO:0000259" key="2">
    <source>
        <dbReference type="Pfam" id="PF07992"/>
    </source>
</evidence>
<dbReference type="PRINTS" id="PR00368">
    <property type="entry name" value="FADPNR"/>
</dbReference>
<dbReference type="AlphaFoldDB" id="A0A4Y9YA46"/>
<accession>A0A4Y9YA46</accession>
<dbReference type="GO" id="GO:0050660">
    <property type="term" value="F:flavin adenine dinucleotide binding"/>
    <property type="evidence" value="ECO:0007669"/>
    <property type="project" value="TreeGrafter"/>
</dbReference>
<dbReference type="Gene3D" id="3.50.50.100">
    <property type="match status" value="2"/>
</dbReference>
<feature type="compositionally biased region" description="Low complexity" evidence="1">
    <location>
        <begin position="522"/>
        <end position="560"/>
    </location>
</feature>
<dbReference type="InterPro" id="IPR023753">
    <property type="entry name" value="FAD/NAD-binding_dom"/>
</dbReference>
<name>A0A4Y9YA46_9APHY</name>
<comment type="caution">
    <text evidence="3">The sequence shown here is derived from an EMBL/GenBank/DDBJ whole genome shotgun (WGS) entry which is preliminary data.</text>
</comment>
<dbReference type="PANTHER" id="PTHR43735:SF2">
    <property type="entry name" value="FE-REGULATED PROTEIN 8"/>
    <property type="match status" value="1"/>
</dbReference>
<organism evidence="3 4">
    <name type="scientific">Rhodofomes roseus</name>
    <dbReference type="NCBI Taxonomy" id="34475"/>
    <lineage>
        <taxon>Eukaryota</taxon>
        <taxon>Fungi</taxon>
        <taxon>Dikarya</taxon>
        <taxon>Basidiomycota</taxon>
        <taxon>Agaricomycotina</taxon>
        <taxon>Agaricomycetes</taxon>
        <taxon>Polyporales</taxon>
        <taxon>Rhodofomes</taxon>
    </lineage>
</organism>
<dbReference type="SUPFAM" id="SSF51905">
    <property type="entry name" value="FAD/NAD(P)-binding domain"/>
    <property type="match status" value="1"/>
</dbReference>
<evidence type="ECO:0000313" key="3">
    <source>
        <dbReference type="EMBL" id="TFY59185.1"/>
    </source>
</evidence>
<dbReference type="Pfam" id="PF07992">
    <property type="entry name" value="Pyr_redox_2"/>
    <property type="match status" value="1"/>
</dbReference>
<dbReference type="InterPro" id="IPR036188">
    <property type="entry name" value="FAD/NAD-bd_sf"/>
</dbReference>
<evidence type="ECO:0000256" key="1">
    <source>
        <dbReference type="SAM" id="MobiDB-lite"/>
    </source>
</evidence>
<dbReference type="Proteomes" id="UP000298390">
    <property type="component" value="Unassembled WGS sequence"/>
</dbReference>
<feature type="compositionally biased region" description="Polar residues" evidence="1">
    <location>
        <begin position="485"/>
        <end position="501"/>
    </location>
</feature>
<dbReference type="STRING" id="34475.A0A4Y9YA46"/>